<feature type="region of interest" description="Disordered" evidence="1">
    <location>
        <begin position="1"/>
        <end position="49"/>
    </location>
</feature>
<dbReference type="Gene3D" id="1.10.443.20">
    <property type="entry name" value="Centromere DNA-binding protein complex CBF3 subunit, domain 2"/>
    <property type="match status" value="1"/>
</dbReference>
<dbReference type="OrthoDB" id="2675946at2759"/>
<feature type="region of interest" description="Disordered" evidence="1">
    <location>
        <begin position="75"/>
        <end position="102"/>
    </location>
</feature>
<gene>
    <name evidence="2" type="ORF">RHTO0S_21e00122g</name>
</gene>
<proteinExistence type="predicted"/>
<dbReference type="InterPro" id="IPR038279">
    <property type="entry name" value="Ndc10_dom2_sf"/>
</dbReference>
<evidence type="ECO:0000313" key="2">
    <source>
        <dbReference type="EMBL" id="CDR48849.1"/>
    </source>
</evidence>
<protein>
    <submittedName>
        <fullName evidence="2">RHTO0S21e00122g1_1</fullName>
    </submittedName>
</protein>
<dbReference type="AlphaFoldDB" id="A0A061BP47"/>
<evidence type="ECO:0000256" key="1">
    <source>
        <dbReference type="SAM" id="MobiDB-lite"/>
    </source>
</evidence>
<reference evidence="2" key="1">
    <citation type="journal article" date="2014" name="Genome Announc.">
        <title>Draft genome sequence of Rhodosporidium toruloides CECT1137, an oleaginous yeast of biotechnological interest.</title>
        <authorList>
            <person name="Morin N."/>
            <person name="Calcas X."/>
            <person name="Devillers H."/>
            <person name="Durrens P."/>
            <person name="Sherman D.J."/>
            <person name="Nicaud J.-M."/>
            <person name="Neuveglise C."/>
        </authorList>
    </citation>
    <scope>NUCLEOTIDE SEQUENCE</scope>
    <source>
        <strain evidence="2">CECT1137</strain>
    </source>
</reference>
<accession>A0A061BP47</accession>
<sequence length="446" mass="49282">MSPRAREFISGPIEYRKTPTAATISLPAKKKDKGKERAEPEPDSEDAVTLNRRVAAAADNLFNLTTELLAEADNDADDKDSNAQLAAASAMSAARKEDKRDTEAAVNQLLRVQPSAAEAEWPCEQLAHPDRSISDKILNNRAAMNYLQHLSRRNKLGRQGRKIEGDKGSALGKAYAVGMRSVRRSTSTALGHRLEEFEHQLQKQAHRHTRLVQAVDLTANSFFEYAAWDASDGGTCNRRGEAGERSSERPPHPSFTTVTCQTLHQMRLPLPPHLLPQTIQVKAWPWTWRPSTVARDLAGGGKVLNKPAKAEPNYNFLIPHKDPRLCALGALAAWMYYLLDFVKKKYMRSRSTRGALGLGRTTHHGGRCAQRLLTESALLIVLLLLGATPRQNSAVSSIAATTMYKAMQGVLDNLELISRNKGHLGRKVSGQLMEANRCTVRSLCSR</sequence>
<organism evidence="2">
    <name type="scientific">Rhodotorula toruloides</name>
    <name type="common">Yeast</name>
    <name type="synonym">Rhodosporidium toruloides</name>
    <dbReference type="NCBI Taxonomy" id="5286"/>
    <lineage>
        <taxon>Eukaryota</taxon>
        <taxon>Fungi</taxon>
        <taxon>Dikarya</taxon>
        <taxon>Basidiomycota</taxon>
        <taxon>Pucciniomycotina</taxon>
        <taxon>Microbotryomycetes</taxon>
        <taxon>Sporidiobolales</taxon>
        <taxon>Sporidiobolaceae</taxon>
        <taxon>Rhodotorula</taxon>
    </lineage>
</organism>
<dbReference type="GO" id="GO:0003677">
    <property type="term" value="F:DNA binding"/>
    <property type="evidence" value="ECO:0007669"/>
    <property type="project" value="InterPro"/>
</dbReference>
<feature type="compositionally biased region" description="Low complexity" evidence="1">
    <location>
        <begin position="82"/>
        <end position="93"/>
    </location>
</feature>
<dbReference type="EMBL" id="LK052956">
    <property type="protein sequence ID" value="CDR48849.1"/>
    <property type="molecule type" value="Genomic_DNA"/>
</dbReference>
<name>A0A061BP47_RHOTO</name>